<dbReference type="InterPro" id="IPR001611">
    <property type="entry name" value="Leu-rich_rpt"/>
</dbReference>
<feature type="compositionally biased region" description="Polar residues" evidence="5">
    <location>
        <begin position="81"/>
        <end position="108"/>
    </location>
</feature>
<keyword evidence="4" id="KW-0106">Calcium</keyword>
<dbReference type="GO" id="GO:0006913">
    <property type="term" value="P:nucleocytoplasmic transport"/>
    <property type="evidence" value="ECO:0007669"/>
    <property type="project" value="TreeGrafter"/>
</dbReference>
<dbReference type="InterPro" id="IPR032675">
    <property type="entry name" value="LRR_dom_sf"/>
</dbReference>
<feature type="compositionally biased region" description="Basic and acidic residues" evidence="5">
    <location>
        <begin position="264"/>
        <end position="275"/>
    </location>
</feature>
<accession>A0AAE0ZRR4</accession>
<dbReference type="Gene3D" id="3.80.10.10">
    <property type="entry name" value="Ribonuclease Inhibitor"/>
    <property type="match status" value="1"/>
</dbReference>
<evidence type="ECO:0000313" key="7">
    <source>
        <dbReference type="EMBL" id="KAK3774123.1"/>
    </source>
</evidence>
<protein>
    <recommendedName>
        <fullName evidence="6">EF-hand domain-containing protein</fullName>
    </recommendedName>
</protein>
<dbReference type="PANTHER" id="PTHR24113">
    <property type="entry name" value="RAN GTPASE-ACTIVATING PROTEIN 1"/>
    <property type="match status" value="1"/>
</dbReference>
<feature type="region of interest" description="Disordered" evidence="5">
    <location>
        <begin position="264"/>
        <end position="321"/>
    </location>
</feature>
<feature type="compositionally biased region" description="Polar residues" evidence="5">
    <location>
        <begin position="121"/>
        <end position="131"/>
    </location>
</feature>
<evidence type="ECO:0000256" key="2">
    <source>
        <dbReference type="ARBA" id="ARBA00022614"/>
    </source>
</evidence>
<evidence type="ECO:0000256" key="3">
    <source>
        <dbReference type="ARBA" id="ARBA00022737"/>
    </source>
</evidence>
<dbReference type="Pfam" id="PF13516">
    <property type="entry name" value="LRR_6"/>
    <property type="match status" value="2"/>
</dbReference>
<dbReference type="AlphaFoldDB" id="A0AAE0ZRR4"/>
<feature type="compositionally biased region" description="Basic and acidic residues" evidence="5">
    <location>
        <begin position="206"/>
        <end position="224"/>
    </location>
</feature>
<dbReference type="CDD" id="cd00051">
    <property type="entry name" value="EFh"/>
    <property type="match status" value="1"/>
</dbReference>
<dbReference type="SUPFAM" id="SSF47473">
    <property type="entry name" value="EF-hand"/>
    <property type="match status" value="1"/>
</dbReference>
<keyword evidence="3" id="KW-0677">Repeat</keyword>
<comment type="caution">
    <text evidence="7">The sequence shown here is derived from an EMBL/GenBank/DDBJ whole genome shotgun (WGS) entry which is preliminary data.</text>
</comment>
<evidence type="ECO:0000256" key="1">
    <source>
        <dbReference type="ARBA" id="ARBA00022468"/>
    </source>
</evidence>
<dbReference type="SUPFAM" id="SSF52047">
    <property type="entry name" value="RNI-like"/>
    <property type="match status" value="1"/>
</dbReference>
<dbReference type="GO" id="GO:0005096">
    <property type="term" value="F:GTPase activator activity"/>
    <property type="evidence" value="ECO:0007669"/>
    <property type="project" value="InterPro"/>
</dbReference>
<dbReference type="Pfam" id="PF13499">
    <property type="entry name" value="EF-hand_7"/>
    <property type="match status" value="1"/>
</dbReference>
<evidence type="ECO:0000313" key="8">
    <source>
        <dbReference type="Proteomes" id="UP001283361"/>
    </source>
</evidence>
<dbReference type="EMBL" id="JAWDGP010003468">
    <property type="protein sequence ID" value="KAK3774123.1"/>
    <property type="molecule type" value="Genomic_DNA"/>
</dbReference>
<name>A0AAE0ZRR4_9GAST</name>
<organism evidence="7 8">
    <name type="scientific">Elysia crispata</name>
    <name type="common">lettuce slug</name>
    <dbReference type="NCBI Taxonomy" id="231223"/>
    <lineage>
        <taxon>Eukaryota</taxon>
        <taxon>Metazoa</taxon>
        <taxon>Spiralia</taxon>
        <taxon>Lophotrochozoa</taxon>
        <taxon>Mollusca</taxon>
        <taxon>Gastropoda</taxon>
        <taxon>Heterobranchia</taxon>
        <taxon>Euthyneura</taxon>
        <taxon>Panpulmonata</taxon>
        <taxon>Sacoglossa</taxon>
        <taxon>Placobranchoidea</taxon>
        <taxon>Plakobranchidae</taxon>
        <taxon>Elysia</taxon>
    </lineage>
</organism>
<evidence type="ECO:0000256" key="4">
    <source>
        <dbReference type="ARBA" id="ARBA00022837"/>
    </source>
</evidence>
<reference evidence="7" key="1">
    <citation type="journal article" date="2023" name="G3 (Bethesda)">
        <title>A reference genome for the long-term kleptoplast-retaining sea slug Elysia crispata morphotype clarki.</title>
        <authorList>
            <person name="Eastman K.E."/>
            <person name="Pendleton A.L."/>
            <person name="Shaikh M.A."/>
            <person name="Suttiyut T."/>
            <person name="Ogas R."/>
            <person name="Tomko P."/>
            <person name="Gavelis G."/>
            <person name="Widhalm J.R."/>
            <person name="Wisecaver J.H."/>
        </authorList>
    </citation>
    <scope>NUCLEOTIDE SEQUENCE</scope>
    <source>
        <strain evidence="7">ECLA1</strain>
    </source>
</reference>
<feature type="compositionally biased region" description="Low complexity" evidence="5">
    <location>
        <begin position="781"/>
        <end position="800"/>
    </location>
</feature>
<dbReference type="GO" id="GO:0005509">
    <property type="term" value="F:calcium ion binding"/>
    <property type="evidence" value="ECO:0007669"/>
    <property type="project" value="InterPro"/>
</dbReference>
<feature type="compositionally biased region" description="Polar residues" evidence="5">
    <location>
        <begin position="16"/>
        <end position="59"/>
    </location>
</feature>
<dbReference type="Gene3D" id="1.10.238.10">
    <property type="entry name" value="EF-hand"/>
    <property type="match status" value="1"/>
</dbReference>
<dbReference type="SMART" id="SM00368">
    <property type="entry name" value="LRR_RI"/>
    <property type="match status" value="8"/>
</dbReference>
<feature type="region of interest" description="Disordered" evidence="5">
    <location>
        <begin position="1"/>
        <end position="149"/>
    </location>
</feature>
<feature type="region of interest" description="Disordered" evidence="5">
    <location>
        <begin position="773"/>
        <end position="800"/>
    </location>
</feature>
<dbReference type="GO" id="GO:0005829">
    <property type="term" value="C:cytosol"/>
    <property type="evidence" value="ECO:0007669"/>
    <property type="project" value="TreeGrafter"/>
</dbReference>
<proteinExistence type="predicted"/>
<dbReference type="GO" id="GO:0048471">
    <property type="term" value="C:perinuclear region of cytoplasm"/>
    <property type="evidence" value="ECO:0007669"/>
    <property type="project" value="TreeGrafter"/>
</dbReference>
<dbReference type="InterPro" id="IPR011992">
    <property type="entry name" value="EF-hand-dom_pair"/>
</dbReference>
<dbReference type="Proteomes" id="UP001283361">
    <property type="component" value="Unassembled WGS sequence"/>
</dbReference>
<dbReference type="InterPro" id="IPR002048">
    <property type="entry name" value="EF_hand_dom"/>
</dbReference>
<dbReference type="PANTHER" id="PTHR24113:SF12">
    <property type="entry name" value="RAN GTPASE-ACTIVATING PROTEIN 1"/>
    <property type="match status" value="1"/>
</dbReference>
<evidence type="ECO:0000256" key="5">
    <source>
        <dbReference type="SAM" id="MobiDB-lite"/>
    </source>
</evidence>
<dbReference type="GO" id="GO:0005634">
    <property type="term" value="C:nucleus"/>
    <property type="evidence" value="ECO:0007669"/>
    <property type="project" value="TreeGrafter"/>
</dbReference>
<dbReference type="PROSITE" id="PS50222">
    <property type="entry name" value="EF_HAND_2"/>
    <property type="match status" value="1"/>
</dbReference>
<sequence>MENKQNLEPRPHASVLNGSAETNKSTAAIVASTNKTVGGSTKTVNHVASKGSNKGTASESVGGASKSFATVATGPKAAETVSANKTKSSVGSSTANPSSTEGKLQKTSPAAAGKPLKPKPSTLTNGSSGSKSKVRVFNVTHLSDNWKRRKAEKLAALEREKSAKIEAATNGSTDIATNEKTKDVSPVISTAKATETTGSNGMTPDDGMKNSEMETDLRGKESKGEPSSFPKDLLLPINGWKGDTTSKLEQLELLLQENKLEELPEMLKGDKENDKNSTNIVFEDREDDAHPKKKKPKDFDVDKSLSDTDPEDPEPIPRSKNKTLLAYMAACAKSGMKPNPSFMRQCGRSSIDMRNRMLTHQDAKPMAIALVGDRRTSLLDLSDNPLGPKGTTCIAQMMQANEGIMELNLSNTDPGTEGLQALTQSLPDNRNLRRLHLDNNKLQEGDGRHLAKLITTVPDLRELNLNHTALGFKDGTRLALALASDTGNLNTLSLQYNNIRTDSAVQLALSLGKNTTLKSLNLAWNGFGADGCRALAKSLGENSTLTELDLTNNRLGITSLEHIVTGLKKNSSLKSIKFGTNPMTTEGAKALVTALGQTEESNVEELDLRGIPIDQEFVSMAEKLRETREITVLHDTEIQMGTSNQTKKFDGDNLDRFDPIMVLFEYMKKDNLRVIDLFQFLDQKKRDKLSRKDLRDGVNILRLPFTEHALDQIMKALDRNRDGFIQLDDMMKGYKENESIVKQRRIRANQRKKPDRGLEDLWEILKELIAKRKSENEKRSQQAQAQAQGQTQKEAQTPRK</sequence>
<gene>
    <name evidence="7" type="ORF">RRG08_065783</name>
</gene>
<dbReference type="InterPro" id="IPR027038">
    <property type="entry name" value="RanGap"/>
</dbReference>
<feature type="compositionally biased region" description="Basic and acidic residues" evidence="5">
    <location>
        <begin position="297"/>
        <end position="306"/>
    </location>
</feature>
<evidence type="ECO:0000259" key="6">
    <source>
        <dbReference type="PROSITE" id="PS50222"/>
    </source>
</evidence>
<dbReference type="InterPro" id="IPR018247">
    <property type="entry name" value="EF_Hand_1_Ca_BS"/>
</dbReference>
<feature type="compositionally biased region" description="Basic and acidic residues" evidence="5">
    <location>
        <begin position="1"/>
        <end position="11"/>
    </location>
</feature>
<feature type="compositionally biased region" description="Polar residues" evidence="5">
    <location>
        <begin position="187"/>
        <end position="202"/>
    </location>
</feature>
<keyword evidence="8" id="KW-1185">Reference proteome</keyword>
<keyword evidence="2" id="KW-0433">Leucine-rich repeat</keyword>
<feature type="domain" description="EF-hand" evidence="6">
    <location>
        <begin position="705"/>
        <end position="740"/>
    </location>
</feature>
<keyword evidence="1" id="KW-0343">GTPase activation</keyword>
<dbReference type="GO" id="GO:0031267">
    <property type="term" value="F:small GTPase binding"/>
    <property type="evidence" value="ECO:0007669"/>
    <property type="project" value="TreeGrafter"/>
</dbReference>
<feature type="region of interest" description="Disordered" evidence="5">
    <location>
        <begin position="166"/>
        <end position="234"/>
    </location>
</feature>
<dbReference type="PROSITE" id="PS00018">
    <property type="entry name" value="EF_HAND_1"/>
    <property type="match status" value="1"/>
</dbReference>